<comment type="caution">
    <text evidence="8">The sequence shown here is derived from an EMBL/GenBank/DDBJ whole genome shotgun (WGS) entry which is preliminary data.</text>
</comment>
<dbReference type="PANTHER" id="PTHR30461:SF2">
    <property type="entry name" value="SERINE RECOMBINASE PINE-RELATED"/>
    <property type="match status" value="1"/>
</dbReference>
<dbReference type="InterPro" id="IPR009057">
    <property type="entry name" value="Homeodomain-like_sf"/>
</dbReference>
<dbReference type="PROSITE" id="PS51736">
    <property type="entry name" value="RECOMBINASES_3"/>
    <property type="match status" value="1"/>
</dbReference>
<sequence>MSRLFAYCRVSTTDQTTDNQVKEIEAAGFSVAKQRIVAETVSGSVAAFERKGFAKLLDKLEDGDVLIVTKLDRLGRNAMDVRATVERLEAIGVRVHCLALGGVDLTSPAGKMTMQVINAVAEFERDLLIERTHAGIRRAKAEGKAFGRPSALTEVQRAVVVEMLNAGFPVAQIAREMKTSRQTIMRVREDRLTVSPELDVSVGVPHRAQKNESVEQGRLGPDGVPCALIDWSDLRASRRKAANTPE</sequence>
<gene>
    <name evidence="8" type="ORF">FSO04_05235</name>
</gene>
<feature type="domain" description="Resolvase/invertase-type recombinase catalytic" evidence="7">
    <location>
        <begin position="3"/>
        <end position="143"/>
    </location>
</feature>
<dbReference type="Gene3D" id="1.10.10.60">
    <property type="entry name" value="Homeodomain-like"/>
    <property type="match status" value="1"/>
</dbReference>
<evidence type="ECO:0000256" key="4">
    <source>
        <dbReference type="ARBA" id="ARBA00023172"/>
    </source>
</evidence>
<dbReference type="InterPro" id="IPR006119">
    <property type="entry name" value="Resolv_N"/>
</dbReference>
<dbReference type="Gene3D" id="3.40.50.1390">
    <property type="entry name" value="Resolvase, N-terminal catalytic domain"/>
    <property type="match status" value="1"/>
</dbReference>
<dbReference type="PROSITE" id="PS00397">
    <property type="entry name" value="RECOMBINASES_1"/>
    <property type="match status" value="1"/>
</dbReference>
<accession>A0A6N6WKD6</accession>
<evidence type="ECO:0000256" key="1">
    <source>
        <dbReference type="ARBA" id="ARBA00009913"/>
    </source>
</evidence>
<evidence type="ECO:0000256" key="6">
    <source>
        <dbReference type="PROSITE-ProRule" id="PRU10137"/>
    </source>
</evidence>
<dbReference type="InterPro" id="IPR006120">
    <property type="entry name" value="Resolvase_HTH_dom"/>
</dbReference>
<dbReference type="Pfam" id="PF02796">
    <property type="entry name" value="HTH_7"/>
    <property type="match status" value="1"/>
</dbReference>
<proteinExistence type="inferred from homology"/>
<dbReference type="PROSITE" id="PS00398">
    <property type="entry name" value="RECOMBINASES_2"/>
    <property type="match status" value="1"/>
</dbReference>
<dbReference type="GO" id="GO:0000150">
    <property type="term" value="F:DNA strand exchange activity"/>
    <property type="evidence" value="ECO:0007669"/>
    <property type="project" value="InterPro"/>
</dbReference>
<dbReference type="GO" id="GO:0003677">
    <property type="term" value="F:DNA binding"/>
    <property type="evidence" value="ECO:0007669"/>
    <property type="project" value="UniProtKB-KW"/>
</dbReference>
<dbReference type="Proteomes" id="UP000463700">
    <property type="component" value="Unassembled WGS sequence"/>
</dbReference>
<evidence type="ECO:0000256" key="3">
    <source>
        <dbReference type="ARBA" id="ARBA00023125"/>
    </source>
</evidence>
<dbReference type="InterPro" id="IPR006118">
    <property type="entry name" value="Recombinase_CS"/>
</dbReference>
<protein>
    <submittedName>
        <fullName evidence="8">Helix-turn-helix domain-containing protein</fullName>
    </submittedName>
</protein>
<keyword evidence="2" id="KW-0229">DNA integration</keyword>
<dbReference type="OrthoDB" id="8585334at2"/>
<comment type="similarity">
    <text evidence="1">Belongs to the site-specific recombinase resolvase family.</text>
</comment>
<evidence type="ECO:0000259" key="7">
    <source>
        <dbReference type="PROSITE" id="PS51736"/>
    </source>
</evidence>
<feature type="active site" description="O-(5'-phospho-DNA)-serine intermediate" evidence="5 6">
    <location>
        <position position="11"/>
    </location>
</feature>
<dbReference type="EMBL" id="VOSW01000006">
    <property type="protein sequence ID" value="KAE8761122.1"/>
    <property type="molecule type" value="Genomic_DNA"/>
</dbReference>
<dbReference type="AlphaFoldDB" id="A0A6N6WKD6"/>
<evidence type="ECO:0000256" key="5">
    <source>
        <dbReference type="PIRSR" id="PIRSR606118-50"/>
    </source>
</evidence>
<dbReference type="CDD" id="cd03768">
    <property type="entry name" value="SR_ResInv"/>
    <property type="match status" value="1"/>
</dbReference>
<dbReference type="SMART" id="SM00857">
    <property type="entry name" value="Resolvase"/>
    <property type="match status" value="1"/>
</dbReference>
<dbReference type="GO" id="GO:0015074">
    <property type="term" value="P:DNA integration"/>
    <property type="evidence" value="ECO:0007669"/>
    <property type="project" value="UniProtKB-KW"/>
</dbReference>
<keyword evidence="4" id="KW-0233">DNA recombination</keyword>
<dbReference type="InterPro" id="IPR036162">
    <property type="entry name" value="Resolvase-like_N_sf"/>
</dbReference>
<dbReference type="CDD" id="cd00569">
    <property type="entry name" value="HTH_Hin_like"/>
    <property type="match status" value="1"/>
</dbReference>
<evidence type="ECO:0000313" key="8">
    <source>
        <dbReference type="EMBL" id="KAE8761122.1"/>
    </source>
</evidence>
<evidence type="ECO:0000256" key="2">
    <source>
        <dbReference type="ARBA" id="ARBA00022908"/>
    </source>
</evidence>
<name>A0A6N6WKD6_9BURK</name>
<evidence type="ECO:0000313" key="9">
    <source>
        <dbReference type="Proteomes" id="UP000463700"/>
    </source>
</evidence>
<dbReference type="Pfam" id="PF00239">
    <property type="entry name" value="Resolvase"/>
    <property type="match status" value="1"/>
</dbReference>
<dbReference type="InterPro" id="IPR050639">
    <property type="entry name" value="SSR_resolvase"/>
</dbReference>
<dbReference type="PANTHER" id="PTHR30461">
    <property type="entry name" value="DNA-INVERTASE FROM LAMBDOID PROPHAGE"/>
    <property type="match status" value="1"/>
</dbReference>
<reference evidence="8 9" key="1">
    <citation type="journal article" date="2020" name="Int. J. Syst. Evol. Microbiol.">
        <title>Paraburkholderia madseniana sp. nov., a phenolic acid-degrading bacterium isolated from acidic forest soil.</title>
        <authorList>
            <person name="Wilhelm R.C."/>
            <person name="Murphy S.J.L."/>
            <person name="Feriancek N.M."/>
            <person name="Karasz D.C."/>
            <person name="DeRito C.M."/>
            <person name="Newman J.D."/>
            <person name="Buckley D.H."/>
        </authorList>
    </citation>
    <scope>NUCLEOTIDE SEQUENCE [LARGE SCALE GENOMIC DNA]</scope>
    <source>
        <strain evidence="8 9">RP11</strain>
    </source>
</reference>
<organism evidence="8 9">
    <name type="scientific">Paraburkholderia madseniana</name>
    <dbReference type="NCBI Taxonomy" id="2599607"/>
    <lineage>
        <taxon>Bacteria</taxon>
        <taxon>Pseudomonadati</taxon>
        <taxon>Pseudomonadota</taxon>
        <taxon>Betaproteobacteria</taxon>
        <taxon>Burkholderiales</taxon>
        <taxon>Burkholderiaceae</taxon>
        <taxon>Paraburkholderia</taxon>
    </lineage>
</organism>
<dbReference type="SUPFAM" id="SSF46689">
    <property type="entry name" value="Homeodomain-like"/>
    <property type="match status" value="1"/>
</dbReference>
<dbReference type="SUPFAM" id="SSF53041">
    <property type="entry name" value="Resolvase-like"/>
    <property type="match status" value="1"/>
</dbReference>
<keyword evidence="3" id="KW-0238">DNA-binding</keyword>